<dbReference type="RefSeq" id="XP_045959259.1">
    <property type="nucleotide sequence ID" value="XM_046108773.1"/>
</dbReference>
<dbReference type="AlphaFoldDB" id="A0A9P8UN71"/>
<sequence>MQIIRTFTTVLALSGLGYAHPADADFGAVDTRDLLPRDVDLQSVYKQLDSQGKLHWEAVPDGGEVAKVDAAAAAKARREIADERAKRRRDLTERGVSEDEINALAKRDGTDQVEDSSGNQLKAKWYCHGAGGLGFTVLRTIGSIMICRGLDEYYTSSATGRWFWRSPPQQDNTNNVKRDLDTKEAETLEERQGGRYLRMVAAVNKVTAVSIKSGLCTGPLGWIVNGVACPSDSSTEGATVGGKVSIRDAKSNSWFDGNEIAAVEVWAEETDPPK</sequence>
<organism evidence="2 3">
    <name type="scientific">Truncatella angustata</name>
    <dbReference type="NCBI Taxonomy" id="152316"/>
    <lineage>
        <taxon>Eukaryota</taxon>
        <taxon>Fungi</taxon>
        <taxon>Dikarya</taxon>
        <taxon>Ascomycota</taxon>
        <taxon>Pezizomycotina</taxon>
        <taxon>Sordariomycetes</taxon>
        <taxon>Xylariomycetidae</taxon>
        <taxon>Amphisphaeriales</taxon>
        <taxon>Sporocadaceae</taxon>
        <taxon>Truncatella</taxon>
    </lineage>
</organism>
<dbReference type="Proteomes" id="UP000758603">
    <property type="component" value="Unassembled WGS sequence"/>
</dbReference>
<evidence type="ECO:0000313" key="2">
    <source>
        <dbReference type="EMBL" id="KAH6654994.1"/>
    </source>
</evidence>
<protein>
    <submittedName>
        <fullName evidence="2">Uncharacterized protein</fullName>
    </submittedName>
</protein>
<name>A0A9P8UN71_9PEZI</name>
<feature type="chain" id="PRO_5040197990" evidence="1">
    <location>
        <begin position="20"/>
        <end position="274"/>
    </location>
</feature>
<evidence type="ECO:0000313" key="3">
    <source>
        <dbReference type="Proteomes" id="UP000758603"/>
    </source>
</evidence>
<keyword evidence="1" id="KW-0732">Signal</keyword>
<keyword evidence="3" id="KW-1185">Reference proteome</keyword>
<feature type="signal peptide" evidence="1">
    <location>
        <begin position="1"/>
        <end position="19"/>
    </location>
</feature>
<accession>A0A9P8UN71</accession>
<proteinExistence type="predicted"/>
<comment type="caution">
    <text evidence="2">The sequence shown here is derived from an EMBL/GenBank/DDBJ whole genome shotgun (WGS) entry which is preliminary data.</text>
</comment>
<dbReference type="GeneID" id="70137664"/>
<evidence type="ECO:0000256" key="1">
    <source>
        <dbReference type="SAM" id="SignalP"/>
    </source>
</evidence>
<dbReference type="EMBL" id="JAGPXC010000003">
    <property type="protein sequence ID" value="KAH6654994.1"/>
    <property type="molecule type" value="Genomic_DNA"/>
</dbReference>
<reference evidence="2" key="1">
    <citation type="journal article" date="2021" name="Nat. Commun.">
        <title>Genetic determinants of endophytism in the Arabidopsis root mycobiome.</title>
        <authorList>
            <person name="Mesny F."/>
            <person name="Miyauchi S."/>
            <person name="Thiergart T."/>
            <person name="Pickel B."/>
            <person name="Atanasova L."/>
            <person name="Karlsson M."/>
            <person name="Huettel B."/>
            <person name="Barry K.W."/>
            <person name="Haridas S."/>
            <person name="Chen C."/>
            <person name="Bauer D."/>
            <person name="Andreopoulos W."/>
            <person name="Pangilinan J."/>
            <person name="LaButti K."/>
            <person name="Riley R."/>
            <person name="Lipzen A."/>
            <person name="Clum A."/>
            <person name="Drula E."/>
            <person name="Henrissat B."/>
            <person name="Kohler A."/>
            <person name="Grigoriev I.V."/>
            <person name="Martin F.M."/>
            <person name="Hacquard S."/>
        </authorList>
    </citation>
    <scope>NUCLEOTIDE SEQUENCE</scope>
    <source>
        <strain evidence="2">MPI-SDFR-AT-0073</strain>
    </source>
</reference>
<gene>
    <name evidence="2" type="ORF">BKA67DRAFT_675017</name>
</gene>